<protein>
    <recommendedName>
        <fullName evidence="6">O-antigen ligase-related domain-containing protein</fullName>
    </recommendedName>
</protein>
<sequence length="670" mass="79663">MKILKIINHFLSLVFLIALIYISFSNLHLKTLYQTFFNLILLSIFCYFLFKFKLREEFKFNFGIYFWQFYWIIVAAYINSLAESYYKLGRYYFDLDFFRFLPSLIPLYFYFNYISFLQNKNRFFSFHIYSVIVLTSISYSFLYSEISEVSLLFFYPFFVEYLGKTSGYNLKNISLVFLSFCLLFLFSLLFGFSSQYFLTYLFLFFLLYGIYSHAAYLNYKFIIVLLFLNGIEVVLRSYYLNESFILLSKDGSSILNSNRVSAYIAIHIPLVLFLFESNISKFFKSCLVLTVLFGTIILLNQVSRASIFGLAIVIFTYLLYKIFSRKWFFCFLFFIFLFIILLHFMPLISVWIGPGSYSQYDFLNQVSSGRWELWRIFYQIFTQLSVKEKVFGLGIGEHNFLLAYLPANVSPLLEDFTTKADGAYLHTHNLPSTILFYSGLVGLVFYLVFLGILLKKITKSILIEKRWIYPLLALIYFLIHNSFDMLIDVYGFMVIFIYQLNGNFTKNESEFQSSEPKEIETISRYLILILLLLVFYAYFLYSRLIYKHDYFVNNNIINQNFNKEKECNLVRFPGSDHLVKNSDFQYNSENLIFKDFPSYRYSQEMFLFQLDSLNQTGNLSNRNVSFNQIFIECKKHHFRPILCEMNYPNSELDLSGKWLSQVSKNCKLPY</sequence>
<keyword evidence="8" id="KW-1185">Reference proteome</keyword>
<evidence type="ECO:0000313" key="8">
    <source>
        <dbReference type="Proteomes" id="UP000297617"/>
    </source>
</evidence>
<feature type="transmembrane region" description="Helical" evidence="5">
    <location>
        <begin position="123"/>
        <end position="140"/>
    </location>
</feature>
<evidence type="ECO:0000259" key="6">
    <source>
        <dbReference type="Pfam" id="PF04932"/>
    </source>
</evidence>
<reference evidence="8" key="1">
    <citation type="journal article" date="2019" name="PLoS Negl. Trop. Dis.">
        <title>Revisiting the worldwide diversity of Leptospira species in the environment.</title>
        <authorList>
            <person name="Vincent A.T."/>
            <person name="Schiettekatte O."/>
            <person name="Bourhy P."/>
            <person name="Veyrier F.J."/>
            <person name="Picardeau M."/>
        </authorList>
    </citation>
    <scope>NUCLEOTIDE SEQUENCE [LARGE SCALE GENOMIC DNA]</scope>
    <source>
        <strain evidence="8">201800295</strain>
    </source>
</reference>
<dbReference type="RefSeq" id="WP_135754261.1">
    <property type="nucleotide sequence ID" value="NZ_RQFD01000015.1"/>
</dbReference>
<feature type="transmembrane region" description="Helical" evidence="5">
    <location>
        <begin position="175"/>
        <end position="191"/>
    </location>
</feature>
<organism evidence="7 8">
    <name type="scientific">Leptospira bouyouniensis</name>
    <dbReference type="NCBI Taxonomy" id="2484911"/>
    <lineage>
        <taxon>Bacteria</taxon>
        <taxon>Pseudomonadati</taxon>
        <taxon>Spirochaetota</taxon>
        <taxon>Spirochaetia</taxon>
        <taxon>Leptospirales</taxon>
        <taxon>Leptospiraceae</taxon>
        <taxon>Leptospira</taxon>
    </lineage>
</organism>
<feature type="transmembrane region" description="Helical" evidence="5">
    <location>
        <begin position="260"/>
        <end position="275"/>
    </location>
</feature>
<accession>A0ABY2L3N5</accession>
<feature type="transmembrane region" description="Helical" evidence="5">
    <location>
        <begin position="327"/>
        <end position="352"/>
    </location>
</feature>
<feature type="transmembrane region" description="Helical" evidence="5">
    <location>
        <begin position="62"/>
        <end position="79"/>
    </location>
</feature>
<evidence type="ECO:0000256" key="3">
    <source>
        <dbReference type="ARBA" id="ARBA00022989"/>
    </source>
</evidence>
<dbReference type="Proteomes" id="UP000297617">
    <property type="component" value="Unassembled WGS sequence"/>
</dbReference>
<keyword evidence="2 5" id="KW-0812">Transmembrane</keyword>
<evidence type="ECO:0000256" key="2">
    <source>
        <dbReference type="ARBA" id="ARBA00022692"/>
    </source>
</evidence>
<evidence type="ECO:0000256" key="1">
    <source>
        <dbReference type="ARBA" id="ARBA00004141"/>
    </source>
</evidence>
<feature type="transmembrane region" description="Helical" evidence="5">
    <location>
        <begin position="7"/>
        <end position="25"/>
    </location>
</feature>
<feature type="transmembrane region" description="Helical" evidence="5">
    <location>
        <begin position="282"/>
        <end position="299"/>
    </location>
</feature>
<proteinExistence type="predicted"/>
<feature type="transmembrane region" description="Helical" evidence="5">
    <location>
        <begin position="305"/>
        <end position="320"/>
    </location>
</feature>
<feature type="transmembrane region" description="Helical" evidence="5">
    <location>
        <begin position="221"/>
        <end position="240"/>
    </location>
</feature>
<name>A0ABY2L3N5_9LEPT</name>
<evidence type="ECO:0000256" key="4">
    <source>
        <dbReference type="ARBA" id="ARBA00023136"/>
    </source>
</evidence>
<dbReference type="InterPro" id="IPR051533">
    <property type="entry name" value="WaaL-like"/>
</dbReference>
<dbReference type="Pfam" id="PF04932">
    <property type="entry name" value="Wzy_C"/>
    <property type="match status" value="1"/>
</dbReference>
<gene>
    <name evidence="7" type="ORF">EHQ10_12610</name>
</gene>
<dbReference type="PANTHER" id="PTHR37422">
    <property type="entry name" value="TEICHURONIC ACID BIOSYNTHESIS PROTEIN TUAE"/>
    <property type="match status" value="1"/>
</dbReference>
<feature type="transmembrane region" description="Helical" evidence="5">
    <location>
        <begin position="467"/>
        <end position="498"/>
    </location>
</feature>
<evidence type="ECO:0000313" key="7">
    <source>
        <dbReference type="EMBL" id="TGK48547.1"/>
    </source>
</evidence>
<feature type="transmembrane region" description="Helical" evidence="5">
    <location>
        <begin position="522"/>
        <end position="541"/>
    </location>
</feature>
<dbReference type="InterPro" id="IPR007016">
    <property type="entry name" value="O-antigen_ligase-rel_domated"/>
</dbReference>
<comment type="caution">
    <text evidence="7">The sequence shown here is derived from an EMBL/GenBank/DDBJ whole genome shotgun (WGS) entry which is preliminary data.</text>
</comment>
<evidence type="ECO:0000256" key="5">
    <source>
        <dbReference type="SAM" id="Phobius"/>
    </source>
</evidence>
<feature type="domain" description="O-antigen ligase-related" evidence="6">
    <location>
        <begin position="290"/>
        <end position="447"/>
    </location>
</feature>
<feature type="transmembrane region" description="Helical" evidence="5">
    <location>
        <begin position="197"/>
        <end position="214"/>
    </location>
</feature>
<feature type="transmembrane region" description="Helical" evidence="5">
    <location>
        <begin position="91"/>
        <end position="111"/>
    </location>
</feature>
<comment type="subcellular location">
    <subcellularLocation>
        <location evidence="1">Membrane</location>
        <topology evidence="1">Multi-pass membrane protein</topology>
    </subcellularLocation>
</comment>
<dbReference type="EMBL" id="RQFD01000015">
    <property type="protein sequence ID" value="TGK48547.1"/>
    <property type="molecule type" value="Genomic_DNA"/>
</dbReference>
<feature type="transmembrane region" description="Helical" evidence="5">
    <location>
        <begin position="434"/>
        <end position="455"/>
    </location>
</feature>
<keyword evidence="4 5" id="KW-0472">Membrane</keyword>
<dbReference type="PANTHER" id="PTHR37422:SF13">
    <property type="entry name" value="LIPOPOLYSACCHARIDE BIOSYNTHESIS PROTEIN PA4999-RELATED"/>
    <property type="match status" value="1"/>
</dbReference>
<keyword evidence="3 5" id="KW-1133">Transmembrane helix</keyword>
<feature type="transmembrane region" description="Helical" evidence="5">
    <location>
        <begin position="146"/>
        <end position="163"/>
    </location>
</feature>
<feature type="transmembrane region" description="Helical" evidence="5">
    <location>
        <begin position="31"/>
        <end position="50"/>
    </location>
</feature>